<dbReference type="Pfam" id="PF00067">
    <property type="entry name" value="p450"/>
    <property type="match status" value="1"/>
</dbReference>
<reference evidence="15" key="2">
    <citation type="submission" date="2013-12" db="EMBL/GenBank/DDBJ databases">
        <authorList>
            <person name="Yu Y."/>
            <person name="Lee S."/>
            <person name="de Baynast K."/>
            <person name="Wissotski M."/>
            <person name="Liu L."/>
            <person name="Talag J."/>
            <person name="Goicoechea J."/>
            <person name="Angelova A."/>
            <person name="Jetty R."/>
            <person name="Kudrna D."/>
            <person name="Golser W."/>
            <person name="Rivera L."/>
            <person name="Zhang J."/>
            <person name="Wing R."/>
        </authorList>
    </citation>
    <scope>NUCLEOTIDE SEQUENCE</scope>
</reference>
<keyword evidence="13" id="KW-0472">Membrane</keyword>
<protein>
    <submittedName>
        <fullName evidence="14">Uncharacterized protein</fullName>
    </submittedName>
</protein>
<evidence type="ECO:0000256" key="13">
    <source>
        <dbReference type="SAM" id="Phobius"/>
    </source>
</evidence>
<comment type="cofactor">
    <cofactor evidence="1 11">
        <name>heme</name>
        <dbReference type="ChEBI" id="CHEBI:30413"/>
    </cofactor>
</comment>
<dbReference type="Gramene" id="LPERR12G07940.1">
    <property type="protein sequence ID" value="LPERR12G07940.1"/>
    <property type="gene ID" value="LPERR12G07940"/>
</dbReference>
<dbReference type="InterPro" id="IPR036396">
    <property type="entry name" value="Cyt_P450_sf"/>
</dbReference>
<keyword evidence="5 13" id="KW-0812">Transmembrane</keyword>
<sequence length="542" mass="61383">MEQTPLVYQLFQPEMLPWTFSILAMLIPLLLLVLHYLATNNNRSTSTSCTQTRNHHPLPQPSPPRLPIIGHLHLIGDLPHVSLRELADRHGPDLMLLRLGQVPNLIVSSPRAAEAILRTHDHVFASRPRSMIAEVLAYGPLDVGFAPYGELWRQNRRLVMTHLLTNKKVRSYRAAREEEVQFVMAKVHKLSAKGVAVDMSELLNSFSNDLICRVVSGKSFEGERRNKLFRELFRTNSLLLGGFHLEDCYPGLARLNVLSRMMCVGARNVRKRWDELLDKIIDNHISEQQCENHNEKDEMDFIDVLLPFQEEWGITREHIKALLVDMFAAGTDTGSMVLVFAMAELMQKQNRHLMAKLQAELRMNIPNGQGLITEDHLTNMIYIKAVIKETLRLHPPAPLLLPHLSVADCNLEGYTIHAGTRVIINAWAIGRNSEYWEAAEEFMPERFLDGGSAANIDFAGKDFQFLPFGAGRRICPGINFAVASMEIMLANLLYHFDWEVPAEVAVRKEGINMAEVFGVTVQLKEKLLLMPKICDVINPACT</sequence>
<evidence type="ECO:0000256" key="2">
    <source>
        <dbReference type="ARBA" id="ARBA00005179"/>
    </source>
</evidence>
<dbReference type="HOGENOM" id="CLU_001570_4_1_1"/>
<dbReference type="eggNOG" id="KOG0156">
    <property type="taxonomic scope" value="Eukaryota"/>
</dbReference>
<dbReference type="PROSITE" id="PS00086">
    <property type="entry name" value="CYTOCHROME_P450"/>
    <property type="match status" value="1"/>
</dbReference>
<evidence type="ECO:0000256" key="10">
    <source>
        <dbReference type="ARBA" id="ARBA00023033"/>
    </source>
</evidence>
<dbReference type="InterPro" id="IPR017972">
    <property type="entry name" value="Cyt_P450_CS"/>
</dbReference>
<dbReference type="GO" id="GO:0005506">
    <property type="term" value="F:iron ion binding"/>
    <property type="evidence" value="ECO:0007669"/>
    <property type="project" value="InterPro"/>
</dbReference>
<dbReference type="AlphaFoldDB" id="A0A0D9XYN4"/>
<dbReference type="PRINTS" id="PR00385">
    <property type="entry name" value="P450"/>
</dbReference>
<evidence type="ECO:0000256" key="3">
    <source>
        <dbReference type="ARBA" id="ARBA00010617"/>
    </source>
</evidence>
<evidence type="ECO:0000256" key="6">
    <source>
        <dbReference type="ARBA" id="ARBA00022723"/>
    </source>
</evidence>
<keyword evidence="4 11" id="KW-0349">Heme</keyword>
<dbReference type="InterPro" id="IPR001128">
    <property type="entry name" value="Cyt_P450"/>
</dbReference>
<evidence type="ECO:0000256" key="7">
    <source>
        <dbReference type="ARBA" id="ARBA00022989"/>
    </source>
</evidence>
<keyword evidence="7 13" id="KW-1133">Transmembrane helix</keyword>
<dbReference type="PRINTS" id="PR00463">
    <property type="entry name" value="EP450I"/>
</dbReference>
<evidence type="ECO:0000256" key="5">
    <source>
        <dbReference type="ARBA" id="ARBA00022692"/>
    </source>
</evidence>
<dbReference type="GO" id="GO:0016705">
    <property type="term" value="F:oxidoreductase activity, acting on paired donors, with incorporation or reduction of molecular oxygen"/>
    <property type="evidence" value="ECO:0007669"/>
    <property type="project" value="InterPro"/>
</dbReference>
<name>A0A0D9XYN4_9ORYZ</name>
<dbReference type="GO" id="GO:0004497">
    <property type="term" value="F:monooxygenase activity"/>
    <property type="evidence" value="ECO:0007669"/>
    <property type="project" value="UniProtKB-KW"/>
</dbReference>
<keyword evidence="6 11" id="KW-0479">Metal-binding</keyword>
<dbReference type="STRING" id="77586.A0A0D9XYN4"/>
<dbReference type="Proteomes" id="UP000032180">
    <property type="component" value="Chromosome 12"/>
</dbReference>
<reference evidence="14 15" key="1">
    <citation type="submission" date="2012-08" db="EMBL/GenBank/DDBJ databases">
        <title>Oryza genome evolution.</title>
        <authorList>
            <person name="Wing R.A."/>
        </authorList>
    </citation>
    <scope>NUCLEOTIDE SEQUENCE</scope>
</reference>
<evidence type="ECO:0000313" key="14">
    <source>
        <dbReference type="EnsemblPlants" id="LPERR12G07940.1"/>
    </source>
</evidence>
<feature type="transmembrane region" description="Helical" evidence="13">
    <location>
        <begin position="15"/>
        <end position="38"/>
    </location>
</feature>
<dbReference type="PANTHER" id="PTHR47955">
    <property type="entry name" value="CYTOCHROME P450 FAMILY 71 PROTEIN"/>
    <property type="match status" value="1"/>
</dbReference>
<evidence type="ECO:0000256" key="8">
    <source>
        <dbReference type="ARBA" id="ARBA00023002"/>
    </source>
</evidence>
<comment type="pathway">
    <text evidence="2">Secondary metabolite biosynthesis.</text>
</comment>
<keyword evidence="8 12" id="KW-0560">Oxidoreductase</keyword>
<evidence type="ECO:0000256" key="9">
    <source>
        <dbReference type="ARBA" id="ARBA00023004"/>
    </source>
</evidence>
<evidence type="ECO:0000256" key="1">
    <source>
        <dbReference type="ARBA" id="ARBA00001971"/>
    </source>
</evidence>
<keyword evidence="9 11" id="KW-0408">Iron</keyword>
<dbReference type="InterPro" id="IPR002401">
    <property type="entry name" value="Cyt_P450_E_grp-I"/>
</dbReference>
<evidence type="ECO:0000256" key="4">
    <source>
        <dbReference type="ARBA" id="ARBA00022617"/>
    </source>
</evidence>
<evidence type="ECO:0000313" key="15">
    <source>
        <dbReference type="Proteomes" id="UP000032180"/>
    </source>
</evidence>
<dbReference type="FunFam" id="1.10.630.10:FF:000055">
    <property type="entry name" value="Cytochrome P450 71A26"/>
    <property type="match status" value="1"/>
</dbReference>
<keyword evidence="15" id="KW-1185">Reference proteome</keyword>
<dbReference type="SUPFAM" id="SSF48264">
    <property type="entry name" value="Cytochrome P450"/>
    <property type="match status" value="1"/>
</dbReference>
<dbReference type="EnsemblPlants" id="LPERR12G07940.1">
    <property type="protein sequence ID" value="LPERR12G07940.1"/>
    <property type="gene ID" value="LPERR12G07940"/>
</dbReference>
<evidence type="ECO:0000256" key="12">
    <source>
        <dbReference type="RuleBase" id="RU000461"/>
    </source>
</evidence>
<dbReference type="Gene3D" id="1.10.630.10">
    <property type="entry name" value="Cytochrome P450"/>
    <property type="match status" value="1"/>
</dbReference>
<comment type="similarity">
    <text evidence="3 12">Belongs to the cytochrome P450 family.</text>
</comment>
<reference evidence="14" key="3">
    <citation type="submission" date="2015-04" db="UniProtKB">
        <authorList>
            <consortium name="EnsemblPlants"/>
        </authorList>
    </citation>
    <scope>IDENTIFICATION</scope>
</reference>
<proteinExistence type="inferred from homology"/>
<evidence type="ECO:0000256" key="11">
    <source>
        <dbReference type="PIRSR" id="PIRSR602401-1"/>
    </source>
</evidence>
<feature type="binding site" description="axial binding residue" evidence="11">
    <location>
        <position position="475"/>
    </location>
    <ligand>
        <name>heme</name>
        <dbReference type="ChEBI" id="CHEBI:30413"/>
    </ligand>
    <ligandPart>
        <name>Fe</name>
        <dbReference type="ChEBI" id="CHEBI:18248"/>
    </ligandPart>
</feature>
<dbReference type="PANTHER" id="PTHR47955:SF14">
    <property type="entry name" value="OS01G0543600 PROTEIN"/>
    <property type="match status" value="1"/>
</dbReference>
<organism evidence="14 15">
    <name type="scientific">Leersia perrieri</name>
    <dbReference type="NCBI Taxonomy" id="77586"/>
    <lineage>
        <taxon>Eukaryota</taxon>
        <taxon>Viridiplantae</taxon>
        <taxon>Streptophyta</taxon>
        <taxon>Embryophyta</taxon>
        <taxon>Tracheophyta</taxon>
        <taxon>Spermatophyta</taxon>
        <taxon>Magnoliopsida</taxon>
        <taxon>Liliopsida</taxon>
        <taxon>Poales</taxon>
        <taxon>Poaceae</taxon>
        <taxon>BOP clade</taxon>
        <taxon>Oryzoideae</taxon>
        <taxon>Oryzeae</taxon>
        <taxon>Oryzinae</taxon>
        <taxon>Leersia</taxon>
    </lineage>
</organism>
<dbReference type="CDD" id="cd11072">
    <property type="entry name" value="CYP71-like"/>
    <property type="match status" value="1"/>
</dbReference>
<accession>A0A0D9XYN4</accession>
<keyword evidence="10 12" id="KW-0503">Monooxygenase</keyword>
<dbReference type="GO" id="GO:0020037">
    <property type="term" value="F:heme binding"/>
    <property type="evidence" value="ECO:0007669"/>
    <property type="project" value="InterPro"/>
</dbReference>